<reference evidence="1 2" key="1">
    <citation type="submission" date="2024-09" db="EMBL/GenBank/DDBJ databases">
        <title>Chromosome-scale assembly of Riccia sorocarpa.</title>
        <authorList>
            <person name="Paukszto L."/>
        </authorList>
    </citation>
    <scope>NUCLEOTIDE SEQUENCE [LARGE SCALE GENOMIC DNA]</scope>
    <source>
        <strain evidence="1">LP-2024</strain>
        <tissue evidence="1">Aerial parts of the thallus</tissue>
    </source>
</reference>
<dbReference type="EMBL" id="JBJQOH010000007">
    <property type="protein sequence ID" value="KAL3678139.1"/>
    <property type="molecule type" value="Genomic_DNA"/>
</dbReference>
<protein>
    <submittedName>
        <fullName evidence="1">Uncharacterized protein</fullName>
    </submittedName>
</protein>
<keyword evidence="2" id="KW-1185">Reference proteome</keyword>
<sequence length="137" mass="14731">MGSLVHGANGKPILLWRSLTGRLQAAVSNVENGTELHESHSLSSGGRRSLANEKRGEIMESVDWEVVGCRTQAHYIASCADRGSECSNAREGRWRCVGDENVNARAYREALSSGVHVCGDGGPRLQSMSGTDVYALD</sequence>
<evidence type="ECO:0000313" key="2">
    <source>
        <dbReference type="Proteomes" id="UP001633002"/>
    </source>
</evidence>
<gene>
    <name evidence="1" type="ORF">R1sor_021095</name>
</gene>
<comment type="caution">
    <text evidence="1">The sequence shown here is derived from an EMBL/GenBank/DDBJ whole genome shotgun (WGS) entry which is preliminary data.</text>
</comment>
<name>A0ABD3GLS4_9MARC</name>
<accession>A0ABD3GLS4</accession>
<dbReference type="Proteomes" id="UP001633002">
    <property type="component" value="Unassembled WGS sequence"/>
</dbReference>
<organism evidence="1 2">
    <name type="scientific">Riccia sorocarpa</name>
    <dbReference type="NCBI Taxonomy" id="122646"/>
    <lineage>
        <taxon>Eukaryota</taxon>
        <taxon>Viridiplantae</taxon>
        <taxon>Streptophyta</taxon>
        <taxon>Embryophyta</taxon>
        <taxon>Marchantiophyta</taxon>
        <taxon>Marchantiopsida</taxon>
        <taxon>Marchantiidae</taxon>
        <taxon>Marchantiales</taxon>
        <taxon>Ricciaceae</taxon>
        <taxon>Riccia</taxon>
    </lineage>
</organism>
<proteinExistence type="predicted"/>
<evidence type="ECO:0000313" key="1">
    <source>
        <dbReference type="EMBL" id="KAL3678139.1"/>
    </source>
</evidence>
<dbReference type="AlphaFoldDB" id="A0ABD3GLS4"/>